<feature type="transmembrane region" description="Helical" evidence="8">
    <location>
        <begin position="178"/>
        <end position="196"/>
    </location>
</feature>
<feature type="transmembrane region" description="Helical" evidence="8">
    <location>
        <begin position="267"/>
        <end position="288"/>
    </location>
</feature>
<evidence type="ECO:0000256" key="8">
    <source>
        <dbReference type="SAM" id="Phobius"/>
    </source>
</evidence>
<keyword evidence="7 8" id="KW-0472">Membrane</keyword>
<keyword evidence="3" id="KW-0813">Transport</keyword>
<keyword evidence="10" id="KW-1185">Reference proteome</keyword>
<evidence type="ECO:0000256" key="4">
    <source>
        <dbReference type="ARBA" id="ARBA00022475"/>
    </source>
</evidence>
<evidence type="ECO:0000256" key="3">
    <source>
        <dbReference type="ARBA" id="ARBA00022448"/>
    </source>
</evidence>
<dbReference type="InterPro" id="IPR004626">
    <property type="entry name" value="RarD"/>
</dbReference>
<evidence type="ECO:0000256" key="7">
    <source>
        <dbReference type="ARBA" id="ARBA00023136"/>
    </source>
</evidence>
<feature type="transmembrane region" description="Helical" evidence="8">
    <location>
        <begin position="72"/>
        <end position="94"/>
    </location>
</feature>
<organism evidence="9 10">
    <name type="scientific">Vibrio olivae</name>
    <dbReference type="NCBI Taxonomy" id="1243002"/>
    <lineage>
        <taxon>Bacteria</taxon>
        <taxon>Pseudomonadati</taxon>
        <taxon>Pseudomonadota</taxon>
        <taxon>Gammaproteobacteria</taxon>
        <taxon>Vibrionales</taxon>
        <taxon>Vibrionaceae</taxon>
        <taxon>Vibrio</taxon>
    </lineage>
</organism>
<reference evidence="9 10" key="1">
    <citation type="submission" date="2024-09" db="EMBL/GenBank/DDBJ databases">
        <authorList>
            <person name="Sun Q."/>
            <person name="Mori K."/>
        </authorList>
    </citation>
    <scope>NUCLEOTIDE SEQUENCE [LARGE SCALE GENOMIC DNA]</scope>
    <source>
        <strain evidence="9 10">CECT 8064</strain>
    </source>
</reference>
<name>A0ABV5HK49_9VIBR</name>
<feature type="transmembrane region" description="Helical" evidence="8">
    <location>
        <begin position="237"/>
        <end position="255"/>
    </location>
</feature>
<keyword evidence="6 8" id="KW-1133">Transmembrane helix</keyword>
<accession>A0ABV5HK49</accession>
<evidence type="ECO:0000313" key="9">
    <source>
        <dbReference type="EMBL" id="MFB9134595.1"/>
    </source>
</evidence>
<feature type="transmembrane region" description="Helical" evidence="8">
    <location>
        <begin position="149"/>
        <end position="166"/>
    </location>
</feature>
<dbReference type="SUPFAM" id="SSF103481">
    <property type="entry name" value="Multidrug resistance efflux transporter EmrE"/>
    <property type="match status" value="1"/>
</dbReference>
<comment type="similarity">
    <text evidence="2">Belongs to the EamA transporter family.</text>
</comment>
<comment type="caution">
    <text evidence="9">The sequence shown here is derived from an EMBL/GenBank/DDBJ whole genome shotgun (WGS) entry which is preliminary data.</text>
</comment>
<feature type="transmembrane region" description="Helical" evidence="8">
    <location>
        <begin position="100"/>
        <end position="120"/>
    </location>
</feature>
<keyword evidence="4" id="KW-1003">Cell membrane</keyword>
<feature type="transmembrane region" description="Helical" evidence="8">
    <location>
        <begin position="127"/>
        <end position="143"/>
    </location>
</feature>
<proteinExistence type="inferred from homology"/>
<sequence length="303" mass="33713">MIIGVLFSLLASVLFASLCYYSVFLPPLDGFAVAGWRTLGTLVILTLSLLCLKQGRVFIRQLKQILDHRTQLIILVACSLLMMVQVWLFGWAPMNHQGQALAMGYFLMPLSMVITGRFVFGENLSRLQIIALALACIGVAAELTLNGGLSWVSLLVMLGYPPYFVLKRKLGLNALHGMLAEHLFMMPIALGVLSQKNWNWSYYDTLGWHAWITIAGLGLLGSFALLSFLAASHRLPMSLFGMLGYVEPVLLFWVALMLGESFSDGDWLTFIPIWLAVLCLALNGWLAFRQRRSTLPTQKPISV</sequence>
<comment type="subcellular location">
    <subcellularLocation>
        <location evidence="1">Cell membrane</location>
        <topology evidence="1">Multi-pass membrane protein</topology>
    </subcellularLocation>
</comment>
<evidence type="ECO:0000256" key="2">
    <source>
        <dbReference type="ARBA" id="ARBA00007362"/>
    </source>
</evidence>
<dbReference type="NCBIfam" id="TIGR00688">
    <property type="entry name" value="rarD"/>
    <property type="match status" value="1"/>
</dbReference>
<dbReference type="InterPro" id="IPR037185">
    <property type="entry name" value="EmrE-like"/>
</dbReference>
<dbReference type="EMBL" id="JBHMEP010000001">
    <property type="protein sequence ID" value="MFB9134595.1"/>
    <property type="molecule type" value="Genomic_DNA"/>
</dbReference>
<dbReference type="RefSeq" id="WP_390190561.1">
    <property type="nucleotide sequence ID" value="NZ_JBHMEP010000001.1"/>
</dbReference>
<evidence type="ECO:0000313" key="10">
    <source>
        <dbReference type="Proteomes" id="UP001589645"/>
    </source>
</evidence>
<feature type="transmembrane region" description="Helical" evidence="8">
    <location>
        <begin position="208"/>
        <end position="230"/>
    </location>
</feature>
<protein>
    <submittedName>
        <fullName evidence="9">EamA family transporter RarD</fullName>
    </submittedName>
</protein>
<gene>
    <name evidence="9" type="primary">rarD</name>
    <name evidence="9" type="ORF">ACFFUV_06355</name>
</gene>
<keyword evidence="5 8" id="KW-0812">Transmembrane</keyword>
<evidence type="ECO:0000256" key="6">
    <source>
        <dbReference type="ARBA" id="ARBA00022989"/>
    </source>
</evidence>
<dbReference type="Proteomes" id="UP001589645">
    <property type="component" value="Unassembled WGS sequence"/>
</dbReference>
<evidence type="ECO:0000256" key="1">
    <source>
        <dbReference type="ARBA" id="ARBA00004651"/>
    </source>
</evidence>
<feature type="transmembrane region" description="Helical" evidence="8">
    <location>
        <begin position="31"/>
        <end position="52"/>
    </location>
</feature>
<evidence type="ECO:0000256" key="5">
    <source>
        <dbReference type="ARBA" id="ARBA00022692"/>
    </source>
</evidence>